<dbReference type="Proteomes" id="UP000619079">
    <property type="component" value="Unassembled WGS sequence"/>
</dbReference>
<dbReference type="AlphaFoldDB" id="A0A8J7LZQ6"/>
<dbReference type="GO" id="GO:0030288">
    <property type="term" value="C:outer membrane-bounded periplasmic space"/>
    <property type="evidence" value="ECO:0007669"/>
    <property type="project" value="TreeGrafter"/>
</dbReference>
<organism evidence="7 8">
    <name type="scientific">Sedimentitalea arenosa</name>
    <dbReference type="NCBI Taxonomy" id="2798803"/>
    <lineage>
        <taxon>Bacteria</taxon>
        <taxon>Pseudomonadati</taxon>
        <taxon>Pseudomonadota</taxon>
        <taxon>Alphaproteobacteria</taxon>
        <taxon>Rhodobacterales</taxon>
        <taxon>Paracoccaceae</taxon>
        <taxon>Sedimentitalea</taxon>
    </lineage>
</organism>
<keyword evidence="4" id="KW-0408">Iron</keyword>
<evidence type="ECO:0000256" key="2">
    <source>
        <dbReference type="ARBA" id="ARBA00008814"/>
    </source>
</evidence>
<comment type="subcellular location">
    <subcellularLocation>
        <location evidence="1">Cell envelope</location>
    </subcellularLocation>
</comment>
<keyword evidence="4" id="KW-0410">Iron transport</keyword>
<gene>
    <name evidence="7" type="ORF">JF290_09620</name>
</gene>
<dbReference type="InterPro" id="IPR033870">
    <property type="entry name" value="FatB"/>
</dbReference>
<dbReference type="EMBL" id="JAELVR010000005">
    <property type="protein sequence ID" value="MBJ6371786.1"/>
    <property type="molecule type" value="Genomic_DNA"/>
</dbReference>
<evidence type="ECO:0000256" key="5">
    <source>
        <dbReference type="ARBA" id="ARBA00022729"/>
    </source>
</evidence>
<dbReference type="GO" id="GO:1901678">
    <property type="term" value="P:iron coordination entity transport"/>
    <property type="evidence" value="ECO:0007669"/>
    <property type="project" value="UniProtKB-ARBA"/>
</dbReference>
<keyword evidence="8" id="KW-1185">Reference proteome</keyword>
<evidence type="ECO:0000313" key="7">
    <source>
        <dbReference type="EMBL" id="MBJ6371786.1"/>
    </source>
</evidence>
<accession>A0A8J7LZQ6</accession>
<dbReference type="RefSeq" id="WP_199024631.1">
    <property type="nucleotide sequence ID" value="NZ_JAELVR010000005.1"/>
</dbReference>
<dbReference type="CDD" id="cd01140">
    <property type="entry name" value="FatB"/>
    <property type="match status" value="1"/>
</dbReference>
<dbReference type="PANTHER" id="PTHR30532">
    <property type="entry name" value="IRON III DICITRATE-BINDING PERIPLASMIC PROTEIN"/>
    <property type="match status" value="1"/>
</dbReference>
<dbReference type="Gene3D" id="3.40.50.1980">
    <property type="entry name" value="Nitrogenase molybdenum iron protein domain"/>
    <property type="match status" value="2"/>
</dbReference>
<keyword evidence="4" id="KW-0406">Ion transport</keyword>
<keyword evidence="3" id="KW-0813">Transport</keyword>
<evidence type="ECO:0000256" key="1">
    <source>
        <dbReference type="ARBA" id="ARBA00004196"/>
    </source>
</evidence>
<keyword evidence="5" id="KW-0732">Signal</keyword>
<dbReference type="SUPFAM" id="SSF53807">
    <property type="entry name" value="Helical backbone' metal receptor"/>
    <property type="match status" value="1"/>
</dbReference>
<dbReference type="InterPro" id="IPR002491">
    <property type="entry name" value="ABC_transptr_periplasmic_BD"/>
</dbReference>
<comment type="similarity">
    <text evidence="2">Belongs to the bacterial solute-binding protein 8 family.</text>
</comment>
<dbReference type="InterPro" id="IPR051313">
    <property type="entry name" value="Bact_iron-sidero_bind"/>
</dbReference>
<dbReference type="PROSITE" id="PS50983">
    <property type="entry name" value="FE_B12_PBP"/>
    <property type="match status" value="1"/>
</dbReference>
<name>A0A8J7LZQ6_9RHOB</name>
<feature type="domain" description="Fe/B12 periplasmic-binding" evidence="6">
    <location>
        <begin position="42"/>
        <end position="301"/>
    </location>
</feature>
<protein>
    <submittedName>
        <fullName evidence="7">Siderophore ABC transporter substrate-binding protein</fullName>
    </submittedName>
</protein>
<dbReference type="PANTHER" id="PTHR30532:SF28">
    <property type="entry name" value="PETROBACTIN-BINDING PROTEIN YCLQ"/>
    <property type="match status" value="1"/>
</dbReference>
<reference evidence="7" key="1">
    <citation type="submission" date="2020-12" db="EMBL/GenBank/DDBJ databases">
        <title>Sedimentitalea sp. nov., isolated from sand in Incheon.</title>
        <authorList>
            <person name="Kim W."/>
        </authorList>
    </citation>
    <scope>NUCLEOTIDE SEQUENCE</scope>
    <source>
        <strain evidence="7">CAU 1593</strain>
    </source>
</reference>
<evidence type="ECO:0000259" key="6">
    <source>
        <dbReference type="PROSITE" id="PS50983"/>
    </source>
</evidence>
<sequence length="301" mass="31346">MALRFHEILAASIVFGATIAAAEPTTVETASGPITLDAPPEHIVVLDVAAMDTLAGLGVIPTGVVSPVFVNYLAEIENQSAVVGTLFEPDFEAIAALQPDLIVVGGRSLAMAEALAGIAPVADMSIGTDTIADGLSRLETYGALTGTETRAEELKAEIENRLGTARDLVADRGDALIVMTNGPKLSVFGRDSRFGWLHRELGWPVAVDDVAGSNHGEAVTFEYIAAADPDTLIVVDRGGAIGDTDARMQSTLDNELVHGTKAWKSGQIIHLPAAEAYIAAGGVQATIRTLDHLIDSLSNSG</sequence>
<evidence type="ECO:0000256" key="4">
    <source>
        <dbReference type="ARBA" id="ARBA00022496"/>
    </source>
</evidence>
<comment type="caution">
    <text evidence="7">The sequence shown here is derived from an EMBL/GenBank/DDBJ whole genome shotgun (WGS) entry which is preliminary data.</text>
</comment>
<evidence type="ECO:0000256" key="3">
    <source>
        <dbReference type="ARBA" id="ARBA00022448"/>
    </source>
</evidence>
<proteinExistence type="inferred from homology"/>
<dbReference type="Pfam" id="PF01497">
    <property type="entry name" value="Peripla_BP_2"/>
    <property type="match status" value="1"/>
</dbReference>
<evidence type="ECO:0000313" key="8">
    <source>
        <dbReference type="Proteomes" id="UP000619079"/>
    </source>
</evidence>